<accession>A0ABV6N8C6</accession>
<proteinExistence type="predicted"/>
<organism evidence="2 3">
    <name type="scientific">Kutzneria chonburiensis</name>
    <dbReference type="NCBI Taxonomy" id="1483604"/>
    <lineage>
        <taxon>Bacteria</taxon>
        <taxon>Bacillati</taxon>
        <taxon>Actinomycetota</taxon>
        <taxon>Actinomycetes</taxon>
        <taxon>Pseudonocardiales</taxon>
        <taxon>Pseudonocardiaceae</taxon>
        <taxon>Kutzneria</taxon>
    </lineage>
</organism>
<reference evidence="2 3" key="1">
    <citation type="submission" date="2024-09" db="EMBL/GenBank/DDBJ databases">
        <authorList>
            <person name="Sun Q."/>
            <person name="Mori K."/>
        </authorList>
    </citation>
    <scope>NUCLEOTIDE SEQUENCE [LARGE SCALE GENOMIC DNA]</scope>
    <source>
        <strain evidence="2 3">TBRC 1432</strain>
    </source>
</reference>
<protein>
    <submittedName>
        <fullName evidence="2">Uncharacterized protein</fullName>
    </submittedName>
</protein>
<dbReference type="EMBL" id="JBHLUD010000019">
    <property type="protein sequence ID" value="MFC0548803.1"/>
    <property type="molecule type" value="Genomic_DNA"/>
</dbReference>
<evidence type="ECO:0000313" key="3">
    <source>
        <dbReference type="Proteomes" id="UP001589810"/>
    </source>
</evidence>
<keyword evidence="1" id="KW-0732">Signal</keyword>
<gene>
    <name evidence="2" type="ORF">ACFFH7_45350</name>
</gene>
<comment type="caution">
    <text evidence="2">The sequence shown here is derived from an EMBL/GenBank/DDBJ whole genome shotgun (WGS) entry which is preliminary data.</text>
</comment>
<name>A0ABV6N8C6_9PSEU</name>
<dbReference type="Proteomes" id="UP001589810">
    <property type="component" value="Unassembled WGS sequence"/>
</dbReference>
<evidence type="ECO:0000313" key="2">
    <source>
        <dbReference type="EMBL" id="MFC0548803.1"/>
    </source>
</evidence>
<evidence type="ECO:0000256" key="1">
    <source>
        <dbReference type="SAM" id="SignalP"/>
    </source>
</evidence>
<feature type="signal peptide" evidence="1">
    <location>
        <begin position="1"/>
        <end position="27"/>
    </location>
</feature>
<keyword evidence="3" id="KW-1185">Reference proteome</keyword>
<dbReference type="RefSeq" id="WP_273941779.1">
    <property type="nucleotide sequence ID" value="NZ_CP097263.1"/>
</dbReference>
<feature type="chain" id="PRO_5046084013" evidence="1">
    <location>
        <begin position="28"/>
        <end position="140"/>
    </location>
</feature>
<sequence>MRMSPLVRTLAALTVGCAALTATPVVASAAPAAVHAPAKHKMKVQAAAAKGKVKKGEHTQVKGRIDDLARSNATGTETLFVQQLQAGVWVNVFSDTCRPNGAFDIDVSFNVSATLSLRVFHPESSLYVSAYSDVFALVVI</sequence>